<evidence type="ECO:0000313" key="2">
    <source>
        <dbReference type="EMBL" id="RAL02365.1"/>
    </source>
</evidence>
<protein>
    <submittedName>
        <fullName evidence="2">Uncharacterized protein</fullName>
    </submittedName>
</protein>
<accession>A0A395H5G1</accession>
<evidence type="ECO:0000256" key="1">
    <source>
        <dbReference type="SAM" id="MobiDB-lite"/>
    </source>
</evidence>
<gene>
    <name evidence="2" type="ORF">BO80DRAFT_33157</name>
</gene>
<dbReference type="GeneID" id="37220044"/>
<organism evidence="2 3">
    <name type="scientific">Aspergillus ibericus CBS 121593</name>
    <dbReference type="NCBI Taxonomy" id="1448316"/>
    <lineage>
        <taxon>Eukaryota</taxon>
        <taxon>Fungi</taxon>
        <taxon>Dikarya</taxon>
        <taxon>Ascomycota</taxon>
        <taxon>Pezizomycotina</taxon>
        <taxon>Eurotiomycetes</taxon>
        <taxon>Eurotiomycetidae</taxon>
        <taxon>Eurotiales</taxon>
        <taxon>Aspergillaceae</taxon>
        <taxon>Aspergillus</taxon>
        <taxon>Aspergillus subgen. Circumdati</taxon>
    </lineage>
</organism>
<dbReference type="VEuPathDB" id="FungiDB:BO80DRAFT_33157"/>
<keyword evidence="3" id="KW-1185">Reference proteome</keyword>
<reference evidence="2 3" key="1">
    <citation type="submission" date="2018-02" db="EMBL/GenBank/DDBJ databases">
        <title>The genomes of Aspergillus section Nigri reveals drivers in fungal speciation.</title>
        <authorList>
            <consortium name="DOE Joint Genome Institute"/>
            <person name="Vesth T.C."/>
            <person name="Nybo J."/>
            <person name="Theobald S."/>
            <person name="Brandl J."/>
            <person name="Frisvad J.C."/>
            <person name="Nielsen K.F."/>
            <person name="Lyhne E.K."/>
            <person name="Kogle M.E."/>
            <person name="Kuo A."/>
            <person name="Riley R."/>
            <person name="Clum A."/>
            <person name="Nolan M."/>
            <person name="Lipzen A."/>
            <person name="Salamov A."/>
            <person name="Henrissat B."/>
            <person name="Wiebenga A."/>
            <person name="De vries R.P."/>
            <person name="Grigoriev I.V."/>
            <person name="Mortensen U.H."/>
            <person name="Andersen M.R."/>
            <person name="Baker S.E."/>
        </authorList>
    </citation>
    <scope>NUCLEOTIDE SEQUENCE [LARGE SCALE GENOMIC DNA]</scope>
    <source>
        <strain evidence="2 3">CBS 121593</strain>
    </source>
</reference>
<sequence length="76" mass="8313">MNDRHEATISMQSDIGHVALKSYNIQTEHGYTDICTMCSLILPVTQSPLAQNTNHRPGQEGSRRIVSCAGATQQEA</sequence>
<dbReference type="Proteomes" id="UP000249402">
    <property type="component" value="Unassembled WGS sequence"/>
</dbReference>
<proteinExistence type="predicted"/>
<feature type="region of interest" description="Disordered" evidence="1">
    <location>
        <begin position="49"/>
        <end position="76"/>
    </location>
</feature>
<evidence type="ECO:0000313" key="3">
    <source>
        <dbReference type="Proteomes" id="UP000249402"/>
    </source>
</evidence>
<name>A0A395H5G1_9EURO</name>
<dbReference type="AlphaFoldDB" id="A0A395H5G1"/>
<dbReference type="RefSeq" id="XP_025576692.1">
    <property type="nucleotide sequence ID" value="XM_025715179.1"/>
</dbReference>
<dbReference type="EMBL" id="KZ824431">
    <property type="protein sequence ID" value="RAL02365.1"/>
    <property type="molecule type" value="Genomic_DNA"/>
</dbReference>